<dbReference type="AlphaFoldDB" id="A0A1Z8JME8"/>
<evidence type="ECO:0000313" key="2">
    <source>
        <dbReference type="EMBL" id="OUT21768.1"/>
    </source>
</evidence>
<protein>
    <submittedName>
        <fullName evidence="2">Uncharacterized protein</fullName>
    </submittedName>
</protein>
<dbReference type="Proteomes" id="UP000195871">
    <property type="component" value="Unassembled WGS sequence"/>
</dbReference>
<feature type="compositionally biased region" description="Basic residues" evidence="1">
    <location>
        <begin position="25"/>
        <end position="38"/>
    </location>
</feature>
<feature type="compositionally biased region" description="Basic and acidic residues" evidence="1">
    <location>
        <begin position="39"/>
        <end position="59"/>
    </location>
</feature>
<evidence type="ECO:0000256" key="1">
    <source>
        <dbReference type="SAM" id="MobiDB-lite"/>
    </source>
</evidence>
<evidence type="ECO:0000313" key="3">
    <source>
        <dbReference type="Proteomes" id="UP000195871"/>
    </source>
</evidence>
<comment type="caution">
    <text evidence="2">The sequence shown here is derived from an EMBL/GenBank/DDBJ whole genome shotgun (WGS) entry which is preliminary data.</text>
</comment>
<accession>A0A1Z8JME8</accession>
<reference evidence="2 3" key="1">
    <citation type="submission" date="2017-05" db="EMBL/GenBank/DDBJ databases">
        <title>The Genome Sequence of Candida krusei Ckrusei653.</title>
        <authorList>
            <person name="Cuomo C."/>
            <person name="Forche A."/>
            <person name="Young S."/>
            <person name="Abouelleil A."/>
            <person name="Cao P."/>
            <person name="Chapman S."/>
            <person name="Cusick C."/>
            <person name="Shea T."/>
            <person name="Nusbaum C."/>
            <person name="Birren B."/>
        </authorList>
    </citation>
    <scope>NUCLEOTIDE SEQUENCE [LARGE SCALE GENOMIC DNA]</scope>
    <source>
        <strain evidence="2 3">Ckrusei653</strain>
    </source>
</reference>
<gene>
    <name evidence="2" type="ORF">CAS74_002742</name>
</gene>
<feature type="region of interest" description="Disordered" evidence="1">
    <location>
        <begin position="1"/>
        <end position="59"/>
    </location>
</feature>
<proteinExistence type="predicted"/>
<name>A0A1Z8JME8_PICKU</name>
<dbReference type="EMBL" id="NHMM01000004">
    <property type="protein sequence ID" value="OUT21768.1"/>
    <property type="molecule type" value="Genomic_DNA"/>
</dbReference>
<sequence length="141" mass="17146">MDLTRVFRIDPTGTPAEEKRGERERRRRVPTKTRRRGGLGKDQRRLTREREKRMQVETRRRKDKRDIWPYVCEERRTKRFQGDEHGNGLRDSFPLTMIDGQVKADNHLDQIWSNCEIYFDIPLKKKNKAEILEYDYSNFFD</sequence>
<organism evidence="2 3">
    <name type="scientific">Pichia kudriavzevii</name>
    <name type="common">Yeast</name>
    <name type="synonym">Issatchenkia orientalis</name>
    <dbReference type="NCBI Taxonomy" id="4909"/>
    <lineage>
        <taxon>Eukaryota</taxon>
        <taxon>Fungi</taxon>
        <taxon>Dikarya</taxon>
        <taxon>Ascomycota</taxon>
        <taxon>Saccharomycotina</taxon>
        <taxon>Pichiomycetes</taxon>
        <taxon>Pichiales</taxon>
        <taxon>Pichiaceae</taxon>
        <taxon>Pichia</taxon>
    </lineage>
</organism>